<dbReference type="Pfam" id="PF00085">
    <property type="entry name" value="Thioredoxin"/>
    <property type="match status" value="1"/>
</dbReference>
<dbReference type="AlphaFoldDB" id="A0A6C0CEJ0"/>
<dbReference type="InterPro" id="IPR013766">
    <property type="entry name" value="Thioredoxin_domain"/>
</dbReference>
<organism evidence="3">
    <name type="scientific">viral metagenome</name>
    <dbReference type="NCBI Taxonomy" id="1070528"/>
    <lineage>
        <taxon>unclassified sequences</taxon>
        <taxon>metagenomes</taxon>
        <taxon>organismal metagenomes</taxon>
    </lineage>
</organism>
<feature type="region of interest" description="Disordered" evidence="1">
    <location>
        <begin position="114"/>
        <end position="133"/>
    </location>
</feature>
<evidence type="ECO:0000259" key="2">
    <source>
        <dbReference type="PROSITE" id="PS51352"/>
    </source>
</evidence>
<dbReference type="PROSITE" id="PS51352">
    <property type="entry name" value="THIOREDOXIN_2"/>
    <property type="match status" value="1"/>
</dbReference>
<dbReference type="Gene3D" id="3.40.30.10">
    <property type="entry name" value="Glutaredoxin"/>
    <property type="match status" value="1"/>
</dbReference>
<dbReference type="CDD" id="cd02961">
    <property type="entry name" value="PDI_a_family"/>
    <property type="match status" value="1"/>
</dbReference>
<sequence>MKFDYYCVALVVLVLFFLYLDNNSNLEGFASLDENKDKKPSVEFSNKVEVKGSSIGQVPQKLASKPPPSMQKDLSVLSTSSDLTSLDNAFAPLLGSVPTSNQFPSNLLSTGSRVGGKGNLGDSTIGTVGGPVKSMGSDKVQGIPVLENPMLGAPLDYALDTKVLLSGVKPVSPPGMAGQPGMAGKPGMAKSKGPKKKLELHMVYTNWCGHSKRAMPDFDKVANEIDGSTMGNHNVSVVKHDADTEEGKAFAKEHGVGGFPTHFLIVEGKKIESGVGRTYDEIMGKIKSITGV</sequence>
<proteinExistence type="predicted"/>
<name>A0A6C0CEJ0_9ZZZZ</name>
<protein>
    <recommendedName>
        <fullName evidence="2">Thioredoxin domain-containing protein</fullName>
    </recommendedName>
</protein>
<feature type="domain" description="Thioredoxin" evidence="2">
    <location>
        <begin position="166"/>
        <end position="291"/>
    </location>
</feature>
<reference evidence="3" key="1">
    <citation type="journal article" date="2020" name="Nature">
        <title>Giant virus diversity and host interactions through global metagenomics.</title>
        <authorList>
            <person name="Schulz F."/>
            <person name="Roux S."/>
            <person name="Paez-Espino D."/>
            <person name="Jungbluth S."/>
            <person name="Walsh D.A."/>
            <person name="Denef V.J."/>
            <person name="McMahon K.D."/>
            <person name="Konstantinidis K.T."/>
            <person name="Eloe-Fadrosh E.A."/>
            <person name="Kyrpides N.C."/>
            <person name="Woyke T."/>
        </authorList>
    </citation>
    <scope>NUCLEOTIDE SEQUENCE</scope>
    <source>
        <strain evidence="3">GVMAG-M-3300020595-32</strain>
    </source>
</reference>
<dbReference type="InterPro" id="IPR036249">
    <property type="entry name" value="Thioredoxin-like_sf"/>
</dbReference>
<dbReference type="SUPFAM" id="SSF52833">
    <property type="entry name" value="Thioredoxin-like"/>
    <property type="match status" value="1"/>
</dbReference>
<evidence type="ECO:0000313" key="3">
    <source>
        <dbReference type="EMBL" id="QHT02713.1"/>
    </source>
</evidence>
<accession>A0A6C0CEJ0</accession>
<dbReference type="EMBL" id="MN739397">
    <property type="protein sequence ID" value="QHT02713.1"/>
    <property type="molecule type" value="Genomic_DNA"/>
</dbReference>
<evidence type="ECO:0000256" key="1">
    <source>
        <dbReference type="SAM" id="MobiDB-lite"/>
    </source>
</evidence>